<sequence length="47" mass="5056">MDRDEKTGTPVLNPTEARQAERVGLIWVLIASLAFVAIIALAVGAFM</sequence>
<name>A0A0A8K5K6_9HYPH</name>
<dbReference type="EMBL" id="AP014648">
    <property type="protein sequence ID" value="BAQ18228.1"/>
    <property type="molecule type" value="Genomic_DNA"/>
</dbReference>
<reference evidence="2 3" key="1">
    <citation type="submission" date="2014-09" db="EMBL/GenBank/DDBJ databases">
        <title>Genome sequencing of Methyloceanibacter caenitepidi Gela4.</title>
        <authorList>
            <person name="Takeuchi M."/>
            <person name="Susumu S."/>
            <person name="Kamagata Y."/>
            <person name="Oshima K."/>
            <person name="Hattori M."/>
            <person name="Iwasaki W."/>
        </authorList>
    </citation>
    <scope>NUCLEOTIDE SEQUENCE [LARGE SCALE GENOMIC DNA]</scope>
    <source>
        <strain evidence="2 3">Gela4</strain>
    </source>
</reference>
<evidence type="ECO:0000313" key="2">
    <source>
        <dbReference type="EMBL" id="BAQ18228.1"/>
    </source>
</evidence>
<proteinExistence type="predicted"/>
<dbReference type="KEGG" id="mcg:GL4_2794"/>
<evidence type="ECO:0000256" key="1">
    <source>
        <dbReference type="SAM" id="Phobius"/>
    </source>
</evidence>
<keyword evidence="1" id="KW-1133">Transmembrane helix</keyword>
<dbReference type="RefSeq" id="WP_156137606.1">
    <property type="nucleotide sequence ID" value="NZ_AP014648.1"/>
</dbReference>
<dbReference type="HOGENOM" id="CLU_3170098_0_0_5"/>
<dbReference type="AlphaFoldDB" id="A0A0A8K5K6"/>
<keyword evidence="1" id="KW-0472">Membrane</keyword>
<keyword evidence="3" id="KW-1185">Reference proteome</keyword>
<evidence type="ECO:0000313" key="3">
    <source>
        <dbReference type="Proteomes" id="UP000031643"/>
    </source>
</evidence>
<dbReference type="Proteomes" id="UP000031643">
    <property type="component" value="Chromosome"/>
</dbReference>
<organism evidence="2 3">
    <name type="scientific">Methyloceanibacter caenitepidi</name>
    <dbReference type="NCBI Taxonomy" id="1384459"/>
    <lineage>
        <taxon>Bacteria</taxon>
        <taxon>Pseudomonadati</taxon>
        <taxon>Pseudomonadota</taxon>
        <taxon>Alphaproteobacteria</taxon>
        <taxon>Hyphomicrobiales</taxon>
        <taxon>Hyphomicrobiaceae</taxon>
        <taxon>Methyloceanibacter</taxon>
    </lineage>
</organism>
<protein>
    <submittedName>
        <fullName evidence="2">Uncharacterized protein</fullName>
    </submittedName>
</protein>
<gene>
    <name evidence="2" type="ORF">GL4_2794</name>
</gene>
<keyword evidence="1" id="KW-0812">Transmembrane</keyword>
<accession>A0A0A8K5K6</accession>
<feature type="transmembrane region" description="Helical" evidence="1">
    <location>
        <begin position="24"/>
        <end position="46"/>
    </location>
</feature>
<dbReference type="OrthoDB" id="7620390at2"/>